<dbReference type="InterPro" id="IPR027385">
    <property type="entry name" value="Beta-barrel_OMP"/>
</dbReference>
<evidence type="ECO:0000259" key="3">
    <source>
        <dbReference type="Pfam" id="PF13505"/>
    </source>
</evidence>
<dbReference type="NCBIfam" id="TIGR01414">
    <property type="entry name" value="autotrans_barl"/>
    <property type="match status" value="1"/>
</dbReference>
<evidence type="ECO:0000313" key="5">
    <source>
        <dbReference type="Proteomes" id="UP000279995"/>
    </source>
</evidence>
<dbReference type="InterPro" id="IPR011250">
    <property type="entry name" value="OMP/PagP_B-barrel"/>
</dbReference>
<dbReference type="InterPro" id="IPR006315">
    <property type="entry name" value="OM_autotransptr_brl_dom"/>
</dbReference>
<dbReference type="SUPFAM" id="SSF56925">
    <property type="entry name" value="OMPA-like"/>
    <property type="match status" value="1"/>
</dbReference>
<evidence type="ECO:0000256" key="2">
    <source>
        <dbReference type="SAM" id="SignalP"/>
    </source>
</evidence>
<feature type="domain" description="Outer membrane protein beta-barrel" evidence="3">
    <location>
        <begin position="9"/>
        <end position="217"/>
    </location>
</feature>
<dbReference type="Gene3D" id="2.40.160.20">
    <property type="match status" value="1"/>
</dbReference>
<evidence type="ECO:0000313" key="4">
    <source>
        <dbReference type="EMBL" id="AYM88738.1"/>
    </source>
</evidence>
<accession>A0AAD0XEY3</accession>
<dbReference type="EMBL" id="CP033066">
    <property type="protein sequence ID" value="AYM88738.1"/>
    <property type="molecule type" value="Genomic_DNA"/>
</dbReference>
<protein>
    <submittedName>
        <fullName evidence="4">Porin family protein</fullName>
    </submittedName>
</protein>
<dbReference type="Proteomes" id="UP000279995">
    <property type="component" value="Chromosome II"/>
</dbReference>
<name>A0AAD0XEY3_9GAMM</name>
<gene>
    <name evidence="4" type="ORF">D9T18_18855</name>
</gene>
<dbReference type="Pfam" id="PF13505">
    <property type="entry name" value="OMP_b-brl"/>
    <property type="match status" value="1"/>
</dbReference>
<proteinExistence type="predicted"/>
<dbReference type="GO" id="GO:0019867">
    <property type="term" value="C:outer membrane"/>
    <property type="evidence" value="ECO:0007669"/>
    <property type="project" value="InterPro"/>
</dbReference>
<feature type="signal peptide" evidence="2">
    <location>
        <begin position="1"/>
        <end position="24"/>
    </location>
</feature>
<feature type="chain" id="PRO_5042151227" evidence="2">
    <location>
        <begin position="25"/>
        <end position="240"/>
    </location>
</feature>
<keyword evidence="1 2" id="KW-0732">Signal</keyword>
<organism evidence="4 5">
    <name type="scientific">Pseudoalteromonas agarivorans</name>
    <dbReference type="NCBI Taxonomy" id="176102"/>
    <lineage>
        <taxon>Bacteria</taxon>
        <taxon>Pseudomonadati</taxon>
        <taxon>Pseudomonadota</taxon>
        <taxon>Gammaproteobacteria</taxon>
        <taxon>Alteromonadales</taxon>
        <taxon>Pseudoalteromonadaceae</taxon>
        <taxon>Pseudoalteromonas</taxon>
    </lineage>
</organism>
<dbReference type="RefSeq" id="WP_121638528.1">
    <property type="nucleotide sequence ID" value="NZ_CP033066.1"/>
</dbReference>
<dbReference type="AlphaFoldDB" id="A0AAD0XEY3"/>
<reference evidence="4 5" key="1">
    <citation type="submission" date="2018-10" db="EMBL/GenBank/DDBJ databases">
        <title>Complete Genome Sequence and Transcriptomic Profiles of a Marine Bacterium, Pseudoalteromonas agarivorans Hao 2018.</title>
        <authorList>
            <person name="Hao L."/>
        </authorList>
    </citation>
    <scope>NUCLEOTIDE SEQUENCE [LARGE SCALE GENOMIC DNA]</scope>
    <source>
        <strain evidence="4 5">Hao 2018</strain>
    </source>
</reference>
<evidence type="ECO:0000256" key="1">
    <source>
        <dbReference type="ARBA" id="ARBA00022729"/>
    </source>
</evidence>
<sequence length="240" mass="25834">MNTLQKTIVAAIALACTTPTLASAEGFYGTAHVGYSSQANDSQAIGNNIAVDSDFPSEFDAGEGSVGSIGLGYQFNPQFRVEARISYHDTDYSDTKVGVGAREGEQYVLKGDLKTTTYTIEGFYDFDNSTAFTPYIKAGLGVADNSYSAKLGGAGISAFDAFDGNVDGYYDAYADDDSTEFTWNIGAGVNYQITKTMSLYTEYQYIEFGDVQTGQDAFTDGFKIDSAASHEFLLGLRVNF</sequence>